<dbReference type="EMBL" id="CAJGYO010000014">
    <property type="protein sequence ID" value="CAD6266667.1"/>
    <property type="molecule type" value="Genomic_DNA"/>
</dbReference>
<reference evidence="2" key="1">
    <citation type="submission" date="2020-10" db="EMBL/GenBank/DDBJ databases">
        <authorList>
            <person name="Han B."/>
            <person name="Lu T."/>
            <person name="Zhao Q."/>
            <person name="Huang X."/>
            <person name="Zhao Y."/>
        </authorList>
    </citation>
    <scope>NUCLEOTIDE SEQUENCE</scope>
</reference>
<evidence type="ECO:0000313" key="2">
    <source>
        <dbReference type="EMBL" id="CAD6266667.1"/>
    </source>
</evidence>
<dbReference type="Proteomes" id="UP000604825">
    <property type="component" value="Unassembled WGS sequence"/>
</dbReference>
<proteinExistence type="predicted"/>
<evidence type="ECO:0000313" key="3">
    <source>
        <dbReference type="Proteomes" id="UP000604825"/>
    </source>
</evidence>
<gene>
    <name evidence="2" type="ORF">NCGR_LOCUS49972</name>
</gene>
<organism evidence="2 3">
    <name type="scientific">Miscanthus lutarioriparius</name>
    <dbReference type="NCBI Taxonomy" id="422564"/>
    <lineage>
        <taxon>Eukaryota</taxon>
        <taxon>Viridiplantae</taxon>
        <taxon>Streptophyta</taxon>
        <taxon>Embryophyta</taxon>
        <taxon>Tracheophyta</taxon>
        <taxon>Spermatophyta</taxon>
        <taxon>Magnoliopsida</taxon>
        <taxon>Liliopsida</taxon>
        <taxon>Poales</taxon>
        <taxon>Poaceae</taxon>
        <taxon>PACMAD clade</taxon>
        <taxon>Panicoideae</taxon>
        <taxon>Andropogonodae</taxon>
        <taxon>Andropogoneae</taxon>
        <taxon>Saccharinae</taxon>
        <taxon>Miscanthus</taxon>
    </lineage>
</organism>
<feature type="region of interest" description="Disordered" evidence="1">
    <location>
        <begin position="1"/>
        <end position="26"/>
    </location>
</feature>
<accession>A0A811R940</accession>
<evidence type="ECO:0000256" key="1">
    <source>
        <dbReference type="SAM" id="MobiDB-lite"/>
    </source>
</evidence>
<dbReference type="AlphaFoldDB" id="A0A811R940"/>
<keyword evidence="3" id="KW-1185">Reference proteome</keyword>
<protein>
    <submittedName>
        <fullName evidence="2">Uncharacterized protein</fullName>
    </submittedName>
</protein>
<sequence length="64" mass="7093">MATGSLPQPEEDLDGPTRLDRLPSNGVEEAAKVKAAGKAWYKTMISDSDYTEFENFTKWLGVTQ</sequence>
<comment type="caution">
    <text evidence="2">The sequence shown here is derived from an EMBL/GenBank/DDBJ whole genome shotgun (WGS) entry which is preliminary data.</text>
</comment>
<name>A0A811R940_9POAL</name>